<sequence length="349" mass="39966">MDKDHLVLMLKSQPNSPSLHYKLGLWYRSRGQIKEAALYLEKALHYTRDQAHDASYRDIFDEPHGWLEYGKMMRLEGHIQQAEESFLQCLKLGKYVLESMVEWGAMMHDSGMCDADISYTLQSVSDNITHKLLTAHSLWVLGAYNEALLIYKSLTLSRDVWVEHLMPYVSCLIQTGECNEALSLLKQYSTESQHLLLKMGQQRIMASEALYVCSWCINRGQDVPLLSCFEALETAKTSIALGKVEEAIAMMNLPTNHEKNELIYTLYQHGYRDMASSMLEEMQELPLYDRNQISLDLCFIAAEIHYDFGDYQTAASIFESIFTTEPTHTPSRLCCSFLSLTANDCIPYS</sequence>
<evidence type="ECO:0000313" key="3">
    <source>
        <dbReference type="Proteomes" id="UP000019364"/>
    </source>
</evidence>
<keyword evidence="1" id="KW-0802">TPR repeat</keyword>
<gene>
    <name evidence="2" type="ORF">JCM16418_3080</name>
</gene>
<dbReference type="PROSITE" id="PS50005">
    <property type="entry name" value="TPR"/>
    <property type="match status" value="1"/>
</dbReference>
<dbReference type="Proteomes" id="UP000019364">
    <property type="component" value="Unassembled WGS sequence"/>
</dbReference>
<accession>W7Z3B4</accession>
<evidence type="ECO:0000256" key="1">
    <source>
        <dbReference type="PROSITE-ProRule" id="PRU00339"/>
    </source>
</evidence>
<dbReference type="AlphaFoldDB" id="W7Z3B4"/>
<dbReference type="InterPro" id="IPR019734">
    <property type="entry name" value="TPR_rpt"/>
</dbReference>
<protein>
    <submittedName>
        <fullName evidence="2">Uncharacterized protein</fullName>
    </submittedName>
</protein>
<organism evidence="2 3">
    <name type="scientific">Paenibacillus pini JCM 16418</name>
    <dbReference type="NCBI Taxonomy" id="1236976"/>
    <lineage>
        <taxon>Bacteria</taxon>
        <taxon>Bacillati</taxon>
        <taxon>Bacillota</taxon>
        <taxon>Bacilli</taxon>
        <taxon>Bacillales</taxon>
        <taxon>Paenibacillaceae</taxon>
        <taxon>Paenibacillus</taxon>
    </lineage>
</organism>
<dbReference type="SUPFAM" id="SSF48452">
    <property type="entry name" value="TPR-like"/>
    <property type="match status" value="1"/>
</dbReference>
<dbReference type="STRING" id="1236976.JCM16418_3080"/>
<name>W7Z3B4_9BACL</name>
<dbReference type="Pfam" id="PF13181">
    <property type="entry name" value="TPR_8"/>
    <property type="match status" value="1"/>
</dbReference>
<proteinExistence type="predicted"/>
<dbReference type="InterPro" id="IPR011990">
    <property type="entry name" value="TPR-like_helical_dom_sf"/>
</dbReference>
<reference evidence="2 3" key="1">
    <citation type="journal article" date="2014" name="Genome Announc.">
        <title>Draft Genome Sequence of Paenibacillus pini JCM 16418T, Isolated from the Rhizosphere of Pine Tree.</title>
        <authorList>
            <person name="Yuki M."/>
            <person name="Oshima K."/>
            <person name="Suda W."/>
            <person name="Oshida Y."/>
            <person name="Kitamura K."/>
            <person name="Iida Y."/>
            <person name="Hattori M."/>
            <person name="Ohkuma M."/>
        </authorList>
    </citation>
    <scope>NUCLEOTIDE SEQUENCE [LARGE SCALE GENOMIC DNA]</scope>
    <source>
        <strain evidence="2 3">JCM 16418</strain>
    </source>
</reference>
<dbReference type="RefSeq" id="WP_036649925.1">
    <property type="nucleotide sequence ID" value="NZ_BAVZ01000009.1"/>
</dbReference>
<evidence type="ECO:0000313" key="2">
    <source>
        <dbReference type="EMBL" id="GAF08969.1"/>
    </source>
</evidence>
<dbReference type="Gene3D" id="1.25.40.10">
    <property type="entry name" value="Tetratricopeptide repeat domain"/>
    <property type="match status" value="2"/>
</dbReference>
<comment type="caution">
    <text evidence="2">The sequence shown here is derived from an EMBL/GenBank/DDBJ whole genome shotgun (WGS) entry which is preliminary data.</text>
</comment>
<dbReference type="OrthoDB" id="2652551at2"/>
<feature type="repeat" description="TPR" evidence="1">
    <location>
        <begin position="17"/>
        <end position="50"/>
    </location>
</feature>
<keyword evidence="3" id="KW-1185">Reference proteome</keyword>
<dbReference type="EMBL" id="BAVZ01000009">
    <property type="protein sequence ID" value="GAF08969.1"/>
    <property type="molecule type" value="Genomic_DNA"/>
</dbReference>